<dbReference type="Pfam" id="PF00528">
    <property type="entry name" value="BPD_transp_1"/>
    <property type="match status" value="1"/>
</dbReference>
<feature type="transmembrane region" description="Helical" evidence="7">
    <location>
        <begin position="256"/>
        <end position="277"/>
    </location>
</feature>
<protein>
    <submittedName>
        <fullName evidence="9">Proline/glycine betaine ABC transporter permease</fullName>
    </submittedName>
</protein>
<dbReference type="PANTHER" id="PTHR47737:SF1">
    <property type="entry name" value="GLYCINE BETAINE_PROLINE BETAINE TRANSPORT SYSTEM PERMEASE PROTEIN PROW"/>
    <property type="match status" value="1"/>
</dbReference>
<dbReference type="InterPro" id="IPR035906">
    <property type="entry name" value="MetI-like_sf"/>
</dbReference>
<keyword evidence="5 7" id="KW-1133">Transmembrane helix</keyword>
<feature type="transmembrane region" description="Helical" evidence="7">
    <location>
        <begin position="48"/>
        <end position="66"/>
    </location>
</feature>
<evidence type="ECO:0000259" key="8">
    <source>
        <dbReference type="PROSITE" id="PS50928"/>
    </source>
</evidence>
<dbReference type="GO" id="GO:0015226">
    <property type="term" value="F:carnitine transmembrane transporter activity"/>
    <property type="evidence" value="ECO:0007669"/>
    <property type="project" value="TreeGrafter"/>
</dbReference>
<dbReference type="InterPro" id="IPR000515">
    <property type="entry name" value="MetI-like"/>
</dbReference>
<keyword evidence="6 7" id="KW-0472">Membrane</keyword>
<feature type="transmembrane region" description="Helical" evidence="7">
    <location>
        <begin position="72"/>
        <end position="91"/>
    </location>
</feature>
<evidence type="ECO:0000256" key="3">
    <source>
        <dbReference type="ARBA" id="ARBA00022475"/>
    </source>
</evidence>
<dbReference type="GO" id="GO:0005275">
    <property type="term" value="F:amine transmembrane transporter activity"/>
    <property type="evidence" value="ECO:0007669"/>
    <property type="project" value="TreeGrafter"/>
</dbReference>
<sequence length="282" mass="31055">MMQFPETIDIPLDVWVDAAMDWVLITFSGFFDLLGQIILYFMIYIEKFFVWLPWPVLVIGVGLFAWRVTGRWWSGLLMGAMLFFIGALGLWKLGMMTLSLVVASVLISLIIGIPLGIAMASSDRFEAVLKPILDGMQTMPSFVYLIPALMLFGLGKVPALFATIIYAVPPVIRLTNVGIREVSPSVIEAAHAFGSSYWQILFKAQLPLARPTIMVGINQTTMMALAMVVISSMIGAKGLGLEVLLAINRIEVGRGFEAGLCIVFMAIVIDRITFALATKKKQ</sequence>
<dbReference type="RefSeq" id="WP_178367617.1">
    <property type="nucleotide sequence ID" value="NZ_JACADJ010000061.1"/>
</dbReference>
<dbReference type="Proteomes" id="UP000553343">
    <property type="component" value="Unassembled WGS sequence"/>
</dbReference>
<dbReference type="Gene3D" id="1.10.3720.10">
    <property type="entry name" value="MetI-like"/>
    <property type="match status" value="1"/>
</dbReference>
<feature type="transmembrane region" description="Helical" evidence="7">
    <location>
        <begin position="142"/>
        <end position="168"/>
    </location>
</feature>
<keyword evidence="4 7" id="KW-0812">Transmembrane</keyword>
<dbReference type="GO" id="GO:0043190">
    <property type="term" value="C:ATP-binding cassette (ABC) transporter complex"/>
    <property type="evidence" value="ECO:0007669"/>
    <property type="project" value="TreeGrafter"/>
</dbReference>
<feature type="transmembrane region" description="Helical" evidence="7">
    <location>
        <begin position="213"/>
        <end position="236"/>
    </location>
</feature>
<comment type="caution">
    <text evidence="9">The sequence shown here is derived from an EMBL/GenBank/DDBJ whole genome shotgun (WGS) entry which is preliminary data.</text>
</comment>
<accession>A0A850TFD7</accession>
<evidence type="ECO:0000256" key="2">
    <source>
        <dbReference type="ARBA" id="ARBA00022448"/>
    </source>
</evidence>
<name>A0A850TFD7_9BACT</name>
<keyword evidence="2 7" id="KW-0813">Transport</keyword>
<organism evidence="9 10">
    <name type="scientific">Desulfobacter latus</name>
    <dbReference type="NCBI Taxonomy" id="2292"/>
    <lineage>
        <taxon>Bacteria</taxon>
        <taxon>Pseudomonadati</taxon>
        <taxon>Thermodesulfobacteriota</taxon>
        <taxon>Desulfobacteria</taxon>
        <taxon>Desulfobacterales</taxon>
        <taxon>Desulfobacteraceae</taxon>
        <taxon>Desulfobacter</taxon>
    </lineage>
</organism>
<dbReference type="SUPFAM" id="SSF161098">
    <property type="entry name" value="MetI-like"/>
    <property type="match status" value="1"/>
</dbReference>
<evidence type="ECO:0000256" key="1">
    <source>
        <dbReference type="ARBA" id="ARBA00004651"/>
    </source>
</evidence>
<feature type="transmembrane region" description="Helical" evidence="7">
    <location>
        <begin position="98"/>
        <end position="122"/>
    </location>
</feature>
<dbReference type="AlphaFoldDB" id="A0A850TFD7"/>
<evidence type="ECO:0000313" key="10">
    <source>
        <dbReference type="Proteomes" id="UP000553343"/>
    </source>
</evidence>
<comment type="similarity">
    <text evidence="7">Belongs to the binding-protein-dependent transport system permease family.</text>
</comment>
<feature type="domain" description="ABC transmembrane type-1" evidence="8">
    <location>
        <begin position="94"/>
        <end position="273"/>
    </location>
</feature>
<evidence type="ECO:0000256" key="4">
    <source>
        <dbReference type="ARBA" id="ARBA00022692"/>
    </source>
</evidence>
<dbReference type="EMBL" id="JACADJ010000061">
    <property type="protein sequence ID" value="NWH06166.1"/>
    <property type="molecule type" value="Genomic_DNA"/>
</dbReference>
<keyword evidence="10" id="KW-1185">Reference proteome</keyword>
<dbReference type="PROSITE" id="PS50928">
    <property type="entry name" value="ABC_TM1"/>
    <property type="match status" value="1"/>
</dbReference>
<proteinExistence type="inferred from homology"/>
<evidence type="ECO:0000256" key="6">
    <source>
        <dbReference type="ARBA" id="ARBA00023136"/>
    </source>
</evidence>
<evidence type="ECO:0000256" key="5">
    <source>
        <dbReference type="ARBA" id="ARBA00022989"/>
    </source>
</evidence>
<evidence type="ECO:0000256" key="7">
    <source>
        <dbReference type="RuleBase" id="RU363032"/>
    </source>
</evidence>
<dbReference type="GO" id="GO:0031460">
    <property type="term" value="P:glycine betaine transport"/>
    <property type="evidence" value="ECO:0007669"/>
    <property type="project" value="TreeGrafter"/>
</dbReference>
<dbReference type="GO" id="GO:0015871">
    <property type="term" value="P:choline transport"/>
    <property type="evidence" value="ECO:0007669"/>
    <property type="project" value="TreeGrafter"/>
</dbReference>
<dbReference type="PANTHER" id="PTHR47737">
    <property type="entry name" value="GLYCINE BETAINE/PROLINE BETAINE TRANSPORT SYSTEM PERMEASE PROTEIN PROW"/>
    <property type="match status" value="1"/>
</dbReference>
<dbReference type="CDD" id="cd06261">
    <property type="entry name" value="TM_PBP2"/>
    <property type="match status" value="1"/>
</dbReference>
<gene>
    <name evidence="9" type="ORF">HXW94_14430</name>
</gene>
<evidence type="ECO:0000313" key="9">
    <source>
        <dbReference type="EMBL" id="NWH06166.1"/>
    </source>
</evidence>
<dbReference type="FunFam" id="1.10.3720.10:FF:000001">
    <property type="entry name" value="Glycine betaine ABC transporter, permease"/>
    <property type="match status" value="1"/>
</dbReference>
<keyword evidence="3" id="KW-1003">Cell membrane</keyword>
<feature type="transmembrane region" description="Helical" evidence="7">
    <location>
        <begin position="22"/>
        <end position="41"/>
    </location>
</feature>
<reference evidence="9 10" key="1">
    <citation type="submission" date="2020-06" db="EMBL/GenBank/DDBJ databases">
        <title>High-quality draft genome of sulfate reducer Desulfobacter latus type strain AcrS2 isolated from marine sediment.</title>
        <authorList>
            <person name="Hoppe M."/>
            <person name="Larsen C.K."/>
            <person name="Marshall I.P.G."/>
            <person name="Schramm A."/>
            <person name="Marietou A.G."/>
        </authorList>
    </citation>
    <scope>NUCLEOTIDE SEQUENCE [LARGE SCALE GENOMIC DNA]</scope>
    <source>
        <strain evidence="9 10">AcRS2</strain>
    </source>
</reference>
<comment type="subcellular location">
    <subcellularLocation>
        <location evidence="1 7">Cell membrane</location>
        <topology evidence="1 7">Multi-pass membrane protein</topology>
    </subcellularLocation>
</comment>